<evidence type="ECO:0000313" key="3">
    <source>
        <dbReference type="Proteomes" id="UP000691718"/>
    </source>
</evidence>
<evidence type="ECO:0000313" key="2">
    <source>
        <dbReference type="EMBL" id="CAG5058974.1"/>
    </source>
</evidence>
<dbReference type="EMBL" id="CAJQZP010001697">
    <property type="protein sequence ID" value="CAG5058974.1"/>
    <property type="molecule type" value="Genomic_DNA"/>
</dbReference>
<keyword evidence="3" id="KW-1185">Reference proteome</keyword>
<evidence type="ECO:0000256" key="1">
    <source>
        <dbReference type="SAM" id="MobiDB-lite"/>
    </source>
</evidence>
<proteinExistence type="predicted"/>
<dbReference type="AlphaFoldDB" id="A0A8S3YH04"/>
<reference evidence="2" key="1">
    <citation type="submission" date="2021-04" db="EMBL/GenBank/DDBJ databases">
        <authorList>
            <person name="Tunstrom K."/>
        </authorList>
    </citation>
    <scope>NUCLEOTIDE SEQUENCE</scope>
</reference>
<organism evidence="2 3">
    <name type="scientific">Parnassius apollo</name>
    <name type="common">Apollo butterfly</name>
    <name type="synonym">Papilio apollo</name>
    <dbReference type="NCBI Taxonomy" id="110799"/>
    <lineage>
        <taxon>Eukaryota</taxon>
        <taxon>Metazoa</taxon>
        <taxon>Ecdysozoa</taxon>
        <taxon>Arthropoda</taxon>
        <taxon>Hexapoda</taxon>
        <taxon>Insecta</taxon>
        <taxon>Pterygota</taxon>
        <taxon>Neoptera</taxon>
        <taxon>Endopterygota</taxon>
        <taxon>Lepidoptera</taxon>
        <taxon>Glossata</taxon>
        <taxon>Ditrysia</taxon>
        <taxon>Papilionoidea</taxon>
        <taxon>Papilionidae</taxon>
        <taxon>Parnassiinae</taxon>
        <taxon>Parnassini</taxon>
        <taxon>Parnassius</taxon>
        <taxon>Parnassius</taxon>
    </lineage>
</organism>
<accession>A0A8S3YH04</accession>
<feature type="compositionally biased region" description="Basic and acidic residues" evidence="1">
    <location>
        <begin position="27"/>
        <end position="37"/>
    </location>
</feature>
<feature type="region of interest" description="Disordered" evidence="1">
    <location>
        <begin position="1"/>
        <end position="45"/>
    </location>
</feature>
<dbReference type="OrthoDB" id="6932082at2759"/>
<gene>
    <name evidence="2" type="ORF">PAPOLLO_LOCUS27816</name>
</gene>
<comment type="caution">
    <text evidence="2">The sequence shown here is derived from an EMBL/GenBank/DDBJ whole genome shotgun (WGS) entry which is preliminary data.</text>
</comment>
<sequence>MPKEVIIPKEAIGTDTLNATTPSPMGSEEKVPLKEIPKQQTPSHVEIPDKELSGETKKRMSKEYTSAKEAIVTDTVKEKTPTQMEIEVKGPLKEMSKRQTPYPNEAMDFELSAKKKKKFKWKL</sequence>
<feature type="compositionally biased region" description="Polar residues" evidence="1">
    <location>
        <begin position="15"/>
        <end position="24"/>
    </location>
</feature>
<protein>
    <submittedName>
        <fullName evidence="2">(apollo) hypothetical protein</fullName>
    </submittedName>
</protein>
<dbReference type="Proteomes" id="UP000691718">
    <property type="component" value="Unassembled WGS sequence"/>
</dbReference>
<name>A0A8S3YH04_PARAO</name>